<evidence type="ECO:0000313" key="11">
    <source>
        <dbReference type="EMBL" id="MCW3807048.1"/>
    </source>
</evidence>
<comment type="catalytic activity">
    <reaction evidence="1">
        <text>Hydrolysis of terminal, non-reducing beta-D-glucosyl residues with release of beta-D-glucose.</text>
        <dbReference type="EC" id="3.2.1.21"/>
    </reaction>
</comment>
<dbReference type="PRINTS" id="PR00133">
    <property type="entry name" value="GLHYDRLASE3"/>
</dbReference>
<evidence type="ECO:0000256" key="3">
    <source>
        <dbReference type="ARBA" id="ARBA00005336"/>
    </source>
</evidence>
<dbReference type="InterPro" id="IPR002772">
    <property type="entry name" value="Glyco_hydro_3_C"/>
</dbReference>
<dbReference type="GO" id="GO:0042597">
    <property type="term" value="C:periplasmic space"/>
    <property type="evidence" value="ECO:0007669"/>
    <property type="project" value="UniProtKB-SubCell"/>
</dbReference>
<evidence type="ECO:0000256" key="4">
    <source>
        <dbReference type="ARBA" id="ARBA00012744"/>
    </source>
</evidence>
<dbReference type="Pfam" id="PF14310">
    <property type="entry name" value="Fn3-like"/>
    <property type="match status" value="1"/>
</dbReference>
<organism evidence="11 12">
    <name type="scientific">Plebeiibacterium marinum</name>
    <dbReference type="NCBI Taxonomy" id="2992111"/>
    <lineage>
        <taxon>Bacteria</taxon>
        <taxon>Pseudomonadati</taxon>
        <taxon>Bacteroidota</taxon>
        <taxon>Bacteroidia</taxon>
        <taxon>Marinilabiliales</taxon>
        <taxon>Marinilabiliaceae</taxon>
        <taxon>Plebeiibacterium</taxon>
    </lineage>
</organism>
<reference evidence="11" key="1">
    <citation type="submission" date="2022-10" db="EMBL/GenBank/DDBJ databases">
        <authorList>
            <person name="Yu W.X."/>
        </authorList>
    </citation>
    <scope>NUCLEOTIDE SEQUENCE</scope>
    <source>
        <strain evidence="11">D04</strain>
    </source>
</reference>
<dbReference type="InterPro" id="IPR001764">
    <property type="entry name" value="Glyco_hydro_3_N"/>
</dbReference>
<dbReference type="SUPFAM" id="SSF52279">
    <property type="entry name" value="Beta-D-glucan exohydrolase, C-terminal domain"/>
    <property type="match status" value="1"/>
</dbReference>
<dbReference type="PANTHER" id="PTHR30620:SF16">
    <property type="entry name" value="LYSOSOMAL BETA GLUCOSIDASE"/>
    <property type="match status" value="1"/>
</dbReference>
<evidence type="ECO:0000256" key="6">
    <source>
        <dbReference type="ARBA" id="ARBA00022764"/>
    </source>
</evidence>
<comment type="similarity">
    <text evidence="3">Belongs to the glycosyl hydrolase 3 family.</text>
</comment>
<dbReference type="InterPro" id="IPR017853">
    <property type="entry name" value="GH"/>
</dbReference>
<keyword evidence="8 11" id="KW-0326">Glycosidase</keyword>
<proteinExistence type="inferred from homology"/>
<evidence type="ECO:0000256" key="5">
    <source>
        <dbReference type="ARBA" id="ARBA00022729"/>
    </source>
</evidence>
<keyword evidence="7 11" id="KW-0378">Hydrolase</keyword>
<name>A0AAE3MFJ0_9BACT</name>
<dbReference type="SMART" id="SM01217">
    <property type="entry name" value="Fn3_like"/>
    <property type="match status" value="1"/>
</dbReference>
<evidence type="ECO:0000256" key="2">
    <source>
        <dbReference type="ARBA" id="ARBA00004418"/>
    </source>
</evidence>
<keyword evidence="6" id="KW-0574">Periplasm</keyword>
<evidence type="ECO:0000256" key="8">
    <source>
        <dbReference type="ARBA" id="ARBA00023295"/>
    </source>
</evidence>
<dbReference type="EMBL" id="JAPDPI010000036">
    <property type="protein sequence ID" value="MCW3807048.1"/>
    <property type="molecule type" value="Genomic_DNA"/>
</dbReference>
<dbReference type="PROSITE" id="PS51257">
    <property type="entry name" value="PROKAR_LIPOPROTEIN"/>
    <property type="match status" value="1"/>
</dbReference>
<evidence type="ECO:0000256" key="9">
    <source>
        <dbReference type="ARBA" id="ARBA00067498"/>
    </source>
</evidence>
<comment type="subcellular location">
    <subcellularLocation>
        <location evidence="2">Periplasm</location>
    </subcellularLocation>
</comment>
<evidence type="ECO:0000259" key="10">
    <source>
        <dbReference type="SMART" id="SM01217"/>
    </source>
</evidence>
<accession>A0AAE3MFJ0</accession>
<comment type="caution">
    <text evidence="11">The sequence shown here is derived from an EMBL/GenBank/DDBJ whole genome shotgun (WGS) entry which is preliminary data.</text>
</comment>
<sequence length="765" mass="85692">MKNIERIVLILFSVSVLTSSCKEKEEIKKDQIITLLMEKMSIEDKIAQLNLVTPTSKTGPFATKNVYEKLKDGSAGNIYSVMGSPKSVHRKYTYVDSTSHKIPFMFGLDIIHGYKTVFPIPLALSCSWDTSLIRKTARVAAVEATSYGYNWTFSPMVDLTRDPRWGRVMEGSGEDPYLGSLIAAAMVKGYQGDDLTSPTSLMACVKHFGMYGASEAGRDYNTTDMSRLNMYQNYLPPYKAAIEAGAGSIMTSFNDIDGVPATVNKWLLTDLLRKEWGFDGFVVTDYNCIQELLPHGVAADIQEAAIKSLKAGVDMDMASESMAATLTKSLEEGKISERDIDIACRRVLDAKYKLGLFDDPYRGYDPERPKIDILSDENKAIAKEAALKSMVLLKNENDILPLKKDCKIALIGPHVTDQFEMFSMWSFMGDGSSVTSIYEGIKKQNPNIEVAKGTQVTDDKMILNRQNGFFDIEKQEELEKEAIEKANKADVIVAVLGESRNMSGEAKSMTNISLPDCQRKLLRKLKATGKPVVLLLTHGRPLTIQEDLPYADAIFASWRLGTEAGNAIADILFGNYNPSGKLTMTFPRNVGQIPIYYNHKNTGRPFTEPDQNDKKKRRGGLKFQSYYLDQVNTPLFPFGYGLSYTSFEYGEIKLSDTLLVGKKQTLLAKITITNTGKYAGEETVQLYINDPVAEVTRPVKELKQFQKVFLQPEESKELTFNISTEDLKFYNSELKWDWESGDFNVYVGTNSEEVKAASFTWNKRN</sequence>
<dbReference type="Gene3D" id="2.60.40.10">
    <property type="entry name" value="Immunoglobulins"/>
    <property type="match status" value="1"/>
</dbReference>
<dbReference type="PANTHER" id="PTHR30620">
    <property type="entry name" value="PERIPLASMIC BETA-GLUCOSIDASE-RELATED"/>
    <property type="match status" value="1"/>
</dbReference>
<keyword evidence="12" id="KW-1185">Reference proteome</keyword>
<evidence type="ECO:0000313" key="12">
    <source>
        <dbReference type="Proteomes" id="UP001207408"/>
    </source>
</evidence>
<dbReference type="Gene3D" id="3.20.20.300">
    <property type="entry name" value="Glycoside hydrolase, family 3, N-terminal domain"/>
    <property type="match status" value="1"/>
</dbReference>
<dbReference type="Pfam" id="PF01915">
    <property type="entry name" value="Glyco_hydro_3_C"/>
    <property type="match status" value="1"/>
</dbReference>
<dbReference type="Proteomes" id="UP001207408">
    <property type="component" value="Unassembled WGS sequence"/>
</dbReference>
<dbReference type="SUPFAM" id="SSF51445">
    <property type="entry name" value="(Trans)glycosidases"/>
    <property type="match status" value="1"/>
</dbReference>
<dbReference type="FunFam" id="3.20.20.300:FF:000005">
    <property type="entry name" value="Periplasmic beta-glucosidase"/>
    <property type="match status" value="1"/>
</dbReference>
<dbReference type="FunFam" id="2.60.40.10:FF:000495">
    <property type="entry name" value="Periplasmic beta-glucosidase"/>
    <property type="match status" value="1"/>
</dbReference>
<keyword evidence="5" id="KW-0732">Signal</keyword>
<dbReference type="InterPro" id="IPR036881">
    <property type="entry name" value="Glyco_hydro_3_C_sf"/>
</dbReference>
<gene>
    <name evidence="11" type="primary">bglX</name>
    <name evidence="11" type="ORF">OM074_15530</name>
</gene>
<dbReference type="FunFam" id="3.40.50.1700:FF:000004">
    <property type="entry name" value="Periplasmic beta-glucosidase"/>
    <property type="match status" value="1"/>
</dbReference>
<dbReference type="Pfam" id="PF00933">
    <property type="entry name" value="Glyco_hydro_3"/>
    <property type="match status" value="1"/>
</dbReference>
<dbReference type="GO" id="GO:0008422">
    <property type="term" value="F:beta-glucosidase activity"/>
    <property type="evidence" value="ECO:0007669"/>
    <property type="project" value="UniProtKB-EC"/>
</dbReference>
<dbReference type="NCBIfam" id="NF011678">
    <property type="entry name" value="PRK15098.1"/>
    <property type="match status" value="1"/>
</dbReference>
<dbReference type="AlphaFoldDB" id="A0AAE3MFJ0"/>
<dbReference type="GO" id="GO:0009251">
    <property type="term" value="P:glucan catabolic process"/>
    <property type="evidence" value="ECO:0007669"/>
    <property type="project" value="TreeGrafter"/>
</dbReference>
<dbReference type="RefSeq" id="WP_301201071.1">
    <property type="nucleotide sequence ID" value="NZ_JAPDPI010000036.1"/>
</dbReference>
<dbReference type="InterPro" id="IPR036962">
    <property type="entry name" value="Glyco_hydro_3_N_sf"/>
</dbReference>
<evidence type="ECO:0000256" key="7">
    <source>
        <dbReference type="ARBA" id="ARBA00022801"/>
    </source>
</evidence>
<dbReference type="InterPro" id="IPR026891">
    <property type="entry name" value="Fn3-like"/>
</dbReference>
<feature type="domain" description="Fibronectin type III-like" evidence="10">
    <location>
        <begin position="682"/>
        <end position="751"/>
    </location>
</feature>
<evidence type="ECO:0000256" key="1">
    <source>
        <dbReference type="ARBA" id="ARBA00000448"/>
    </source>
</evidence>
<protein>
    <recommendedName>
        <fullName evidence="9">Periplasmic beta-glucosidase</fullName>
        <ecNumber evidence="4">3.2.1.21</ecNumber>
    </recommendedName>
</protein>
<dbReference type="EC" id="3.2.1.21" evidence="4"/>
<dbReference type="Gene3D" id="3.40.50.1700">
    <property type="entry name" value="Glycoside hydrolase family 3 C-terminal domain"/>
    <property type="match status" value="1"/>
</dbReference>
<dbReference type="InterPro" id="IPR013783">
    <property type="entry name" value="Ig-like_fold"/>
</dbReference>
<dbReference type="InterPro" id="IPR051915">
    <property type="entry name" value="Cellulose_Degrad_GH3"/>
</dbReference>